<dbReference type="Gene3D" id="3.40.50.720">
    <property type="entry name" value="NAD(P)-binding Rossmann-like Domain"/>
    <property type="match status" value="1"/>
</dbReference>
<dbReference type="PANTHER" id="PTHR14194:SF86">
    <property type="entry name" value="OS05G0110300 PROTEIN"/>
    <property type="match status" value="1"/>
</dbReference>
<dbReference type="OrthoDB" id="419598at2759"/>
<sequence>MDQGWNGQAGEPHQQLILGQHVSALNEKINGLDETLERLIQISLYSIKESEVRNKRFEIQIRHSSEILNSRVNIEVNPMEERQQYHWLTGLGRKNQIDSAKVVGVKQIVFVGSMGGTDVNHPVNKMCKGNTLVCKRKAEQYLADSSIPYTSIRVSFENEEGGLQELITGKDDEILKIETKTIHRADVAEACIQVPVSNTLFLLQNKAKFKAFDLASKPEGAGSPTKDFRALFSLIITLF</sequence>
<dbReference type="SUPFAM" id="SSF51735">
    <property type="entry name" value="NAD(P)-binding Rossmann-fold domains"/>
    <property type="match status" value="1"/>
</dbReference>
<dbReference type="AlphaFoldDB" id="A0A3Q0EPV1"/>
<dbReference type="Proteomes" id="UP000087766">
    <property type="component" value="Unplaced"/>
</dbReference>
<dbReference type="STRING" id="3916.A0A3Q0EPV1"/>
<reference evidence="3" key="1">
    <citation type="submission" date="2025-08" db="UniProtKB">
        <authorList>
            <consortium name="RefSeq"/>
        </authorList>
    </citation>
    <scope>IDENTIFICATION</scope>
    <source>
        <tissue evidence="3">Leaf</tissue>
    </source>
</reference>
<dbReference type="PANTHER" id="PTHR14194">
    <property type="entry name" value="NITROGEN METABOLIC REGULATION PROTEIN NMR-RELATED"/>
    <property type="match status" value="1"/>
</dbReference>
<evidence type="ECO:0000313" key="3">
    <source>
        <dbReference type="RefSeq" id="XP_022633695.1"/>
    </source>
</evidence>
<accession>A0A3Q0EPV1</accession>
<evidence type="ECO:0000259" key="1">
    <source>
        <dbReference type="Pfam" id="PF13460"/>
    </source>
</evidence>
<dbReference type="GeneID" id="106754534"/>
<gene>
    <name evidence="3" type="primary">LOC106754534</name>
</gene>
<dbReference type="RefSeq" id="XP_022633695.1">
    <property type="nucleotide sequence ID" value="XM_022777974.1"/>
</dbReference>
<keyword evidence="2" id="KW-1185">Reference proteome</keyword>
<name>A0A3Q0EPV1_VIGRR</name>
<protein>
    <submittedName>
        <fullName evidence="3">Uncharacterized protein At2g37660, chloroplastic-like</fullName>
    </submittedName>
</protein>
<dbReference type="GO" id="GO:0016491">
    <property type="term" value="F:oxidoreductase activity"/>
    <property type="evidence" value="ECO:0007669"/>
    <property type="project" value="InterPro"/>
</dbReference>
<organism evidence="2 3">
    <name type="scientific">Vigna radiata var. radiata</name>
    <name type="common">Mung bean</name>
    <name type="synonym">Phaseolus aureus</name>
    <dbReference type="NCBI Taxonomy" id="3916"/>
    <lineage>
        <taxon>Eukaryota</taxon>
        <taxon>Viridiplantae</taxon>
        <taxon>Streptophyta</taxon>
        <taxon>Embryophyta</taxon>
        <taxon>Tracheophyta</taxon>
        <taxon>Spermatophyta</taxon>
        <taxon>Magnoliopsida</taxon>
        <taxon>eudicotyledons</taxon>
        <taxon>Gunneridae</taxon>
        <taxon>Pentapetalae</taxon>
        <taxon>rosids</taxon>
        <taxon>fabids</taxon>
        <taxon>Fabales</taxon>
        <taxon>Fabaceae</taxon>
        <taxon>Papilionoideae</taxon>
        <taxon>50 kb inversion clade</taxon>
        <taxon>NPAAA clade</taxon>
        <taxon>indigoferoid/millettioid clade</taxon>
        <taxon>Phaseoleae</taxon>
        <taxon>Vigna</taxon>
    </lineage>
</organism>
<dbReference type="Pfam" id="PF13460">
    <property type="entry name" value="NAD_binding_10"/>
    <property type="match status" value="1"/>
</dbReference>
<feature type="domain" description="NAD(P)-binding" evidence="1">
    <location>
        <begin position="93"/>
        <end position="194"/>
    </location>
</feature>
<proteinExistence type="predicted"/>
<dbReference type="InterPro" id="IPR036291">
    <property type="entry name" value="NAD(P)-bd_dom_sf"/>
</dbReference>
<dbReference type="InterPro" id="IPR044163">
    <property type="entry name" value="SARED1-like"/>
</dbReference>
<dbReference type="InterPro" id="IPR016040">
    <property type="entry name" value="NAD(P)-bd_dom"/>
</dbReference>
<evidence type="ECO:0000313" key="2">
    <source>
        <dbReference type="Proteomes" id="UP000087766"/>
    </source>
</evidence>
<dbReference type="KEGG" id="vra:106754534"/>
<dbReference type="GO" id="GO:0009507">
    <property type="term" value="C:chloroplast"/>
    <property type="evidence" value="ECO:0007669"/>
    <property type="project" value="TreeGrafter"/>
</dbReference>